<gene>
    <name evidence="10" type="ORF">EV210_112103</name>
</gene>
<dbReference type="InterPro" id="IPR013767">
    <property type="entry name" value="PAS_fold"/>
</dbReference>
<dbReference type="GO" id="GO:0006355">
    <property type="term" value="P:regulation of DNA-templated transcription"/>
    <property type="evidence" value="ECO:0007669"/>
    <property type="project" value="InterPro"/>
</dbReference>
<dbReference type="AlphaFoldDB" id="A0A4R1PU59"/>
<evidence type="ECO:0000256" key="3">
    <source>
        <dbReference type="ARBA" id="ARBA00023015"/>
    </source>
</evidence>
<dbReference type="Gene3D" id="1.10.8.60">
    <property type="match status" value="1"/>
</dbReference>
<evidence type="ECO:0000259" key="7">
    <source>
        <dbReference type="PROSITE" id="PS50045"/>
    </source>
</evidence>
<keyword evidence="3" id="KW-0805">Transcription regulation</keyword>
<proteinExistence type="predicted"/>
<dbReference type="InterPro" id="IPR002078">
    <property type="entry name" value="Sigma_54_int"/>
</dbReference>
<dbReference type="InterPro" id="IPR009057">
    <property type="entry name" value="Homeodomain-like_sf"/>
</dbReference>
<dbReference type="InterPro" id="IPR025662">
    <property type="entry name" value="Sigma_54_int_dom_ATP-bd_1"/>
</dbReference>
<dbReference type="SUPFAM" id="SSF46689">
    <property type="entry name" value="Homeodomain-like"/>
    <property type="match status" value="1"/>
</dbReference>
<evidence type="ECO:0000256" key="2">
    <source>
        <dbReference type="ARBA" id="ARBA00022840"/>
    </source>
</evidence>
<comment type="caution">
    <text evidence="10">The sequence shown here is derived from an EMBL/GenBank/DDBJ whole genome shotgun (WGS) entry which is preliminary data.</text>
</comment>
<protein>
    <submittedName>
        <fullName evidence="10">PAS domain S-box-containing protein</fullName>
    </submittedName>
</protein>
<dbReference type="GO" id="GO:0005524">
    <property type="term" value="F:ATP binding"/>
    <property type="evidence" value="ECO:0007669"/>
    <property type="project" value="UniProtKB-KW"/>
</dbReference>
<evidence type="ECO:0000256" key="1">
    <source>
        <dbReference type="ARBA" id="ARBA00022741"/>
    </source>
</evidence>
<dbReference type="EMBL" id="SLUI01000012">
    <property type="protein sequence ID" value="TCL35443.1"/>
    <property type="molecule type" value="Genomic_DNA"/>
</dbReference>
<name>A0A4R1PU59_9FIRM</name>
<dbReference type="InterPro" id="IPR003593">
    <property type="entry name" value="AAA+_ATPase"/>
</dbReference>
<dbReference type="InterPro" id="IPR025944">
    <property type="entry name" value="Sigma_54_int_dom_CS"/>
</dbReference>
<organism evidence="10 11">
    <name type="scientific">Anaerospora hongkongensis</name>
    <dbReference type="NCBI Taxonomy" id="244830"/>
    <lineage>
        <taxon>Bacteria</taxon>
        <taxon>Bacillati</taxon>
        <taxon>Bacillota</taxon>
        <taxon>Negativicutes</taxon>
        <taxon>Selenomonadales</taxon>
        <taxon>Sporomusaceae</taxon>
        <taxon>Anaerospora</taxon>
    </lineage>
</organism>
<keyword evidence="11" id="KW-1185">Reference proteome</keyword>
<dbReference type="Pfam" id="PF00158">
    <property type="entry name" value="Sigma54_activat"/>
    <property type="match status" value="1"/>
</dbReference>
<dbReference type="GO" id="GO:0003677">
    <property type="term" value="F:DNA binding"/>
    <property type="evidence" value="ECO:0007669"/>
    <property type="project" value="UniProtKB-KW"/>
</dbReference>
<evidence type="ECO:0000259" key="8">
    <source>
        <dbReference type="PROSITE" id="PS50112"/>
    </source>
</evidence>
<dbReference type="PROSITE" id="PS50112">
    <property type="entry name" value="PAS"/>
    <property type="match status" value="1"/>
</dbReference>
<dbReference type="PROSITE" id="PS50113">
    <property type="entry name" value="PAC"/>
    <property type="match status" value="1"/>
</dbReference>
<dbReference type="SMART" id="SM00382">
    <property type="entry name" value="AAA"/>
    <property type="match status" value="1"/>
</dbReference>
<evidence type="ECO:0000256" key="4">
    <source>
        <dbReference type="ARBA" id="ARBA00023125"/>
    </source>
</evidence>
<feature type="domain" description="PAC" evidence="9">
    <location>
        <begin position="177"/>
        <end position="228"/>
    </location>
</feature>
<dbReference type="CDD" id="cd00130">
    <property type="entry name" value="PAS"/>
    <property type="match status" value="1"/>
</dbReference>
<dbReference type="SUPFAM" id="SSF52540">
    <property type="entry name" value="P-loop containing nucleoside triphosphate hydrolases"/>
    <property type="match status" value="1"/>
</dbReference>
<evidence type="ECO:0000313" key="11">
    <source>
        <dbReference type="Proteomes" id="UP000295063"/>
    </source>
</evidence>
<dbReference type="InterPro" id="IPR000014">
    <property type="entry name" value="PAS"/>
</dbReference>
<evidence type="ECO:0000256" key="5">
    <source>
        <dbReference type="ARBA" id="ARBA00023163"/>
    </source>
</evidence>
<keyword evidence="2" id="KW-0067">ATP-binding</keyword>
<dbReference type="CDD" id="cd00009">
    <property type="entry name" value="AAA"/>
    <property type="match status" value="1"/>
</dbReference>
<dbReference type="PROSITE" id="PS00688">
    <property type="entry name" value="SIGMA54_INTERACT_3"/>
    <property type="match status" value="1"/>
</dbReference>
<accession>A0A4R1PU59</accession>
<sequence length="579" mass="64669">MLNNHSLADYWAHVVVDEAHIIRFANDRAAGLLANQAVDGKNVKTILPWLRLDWFVDKAIHKVGKASLVDKYLLDIIPCAEPPGWFDVFFRKIDEYDNPHHLWCEVADSIIGVQKFIDTSYDGMVVADGEGRVLAVNQAFLHICGLERNVIIGKHFKELVEEGLIPQSCTLRALAQQEVSSAVVKYPYGTEAVVTATPLCDGLGRIVRVLSNVRDISELNMLHEKLKSAEALAHGFQRELKAMQTAKLDVNMRLARSRIMENLYELVIKVAGTDLQLLITGESGVGKTALAKFVHTISERSATGNFIHVNCSAIPDTLLESELFGHEEGAFTGAKKTRVGLFELANKGTIFLDEIGDMPLPLQAKILNVLQEGKFYRVGGSREIFVDVRVIAATNMDLGQLIERGLFRQDLYYRLNVIPVRIPALRERREDIRPLVAHYLTVCNTRHKRTKTISPEVMETLCAYCWPGNIRELMNLIEGLIVVVDEPGIELRHLPGKFMESVNKEPAISGLTRPDGGSIQQDAAFVGSLWKPHTHLKQLVEKLEGQIIEEAIGNCNSLKEAAQNLGVDVTTIIRKRKRK</sequence>
<dbReference type="InterPro" id="IPR000700">
    <property type="entry name" value="PAS-assoc_C"/>
</dbReference>
<dbReference type="FunFam" id="3.40.50.300:FF:000006">
    <property type="entry name" value="DNA-binding transcriptional regulator NtrC"/>
    <property type="match status" value="1"/>
</dbReference>
<feature type="domain" description="PAS" evidence="8">
    <location>
        <begin position="113"/>
        <end position="162"/>
    </location>
</feature>
<keyword evidence="4" id="KW-0238">DNA-binding</keyword>
<evidence type="ECO:0000313" key="10">
    <source>
        <dbReference type="EMBL" id="TCL35443.1"/>
    </source>
</evidence>
<dbReference type="InterPro" id="IPR025943">
    <property type="entry name" value="Sigma_54_int_dom_ATP-bd_2"/>
</dbReference>
<dbReference type="RefSeq" id="WP_165898946.1">
    <property type="nucleotide sequence ID" value="NZ_SLUI01000012.1"/>
</dbReference>
<dbReference type="Pfam" id="PF00989">
    <property type="entry name" value="PAS"/>
    <property type="match status" value="1"/>
</dbReference>
<dbReference type="PROSITE" id="PS00676">
    <property type="entry name" value="SIGMA54_INTERACT_2"/>
    <property type="match status" value="1"/>
</dbReference>
<feature type="coiled-coil region" evidence="6">
    <location>
        <begin position="219"/>
        <end position="246"/>
    </location>
</feature>
<dbReference type="InterPro" id="IPR058031">
    <property type="entry name" value="AAA_lid_NorR"/>
</dbReference>
<dbReference type="SUPFAM" id="SSF55785">
    <property type="entry name" value="PYP-like sensor domain (PAS domain)"/>
    <property type="match status" value="1"/>
</dbReference>
<dbReference type="InterPro" id="IPR027417">
    <property type="entry name" value="P-loop_NTPase"/>
</dbReference>
<evidence type="ECO:0000259" key="9">
    <source>
        <dbReference type="PROSITE" id="PS50113"/>
    </source>
</evidence>
<dbReference type="NCBIfam" id="TIGR00229">
    <property type="entry name" value="sensory_box"/>
    <property type="match status" value="1"/>
</dbReference>
<dbReference type="PANTHER" id="PTHR32071">
    <property type="entry name" value="TRANSCRIPTIONAL REGULATORY PROTEIN"/>
    <property type="match status" value="1"/>
</dbReference>
<dbReference type="Pfam" id="PF25601">
    <property type="entry name" value="AAA_lid_14"/>
    <property type="match status" value="1"/>
</dbReference>
<keyword evidence="6" id="KW-0175">Coiled coil</keyword>
<dbReference type="SMART" id="SM00091">
    <property type="entry name" value="PAS"/>
    <property type="match status" value="1"/>
</dbReference>
<dbReference type="InterPro" id="IPR035965">
    <property type="entry name" value="PAS-like_dom_sf"/>
</dbReference>
<keyword evidence="1" id="KW-0547">Nucleotide-binding</keyword>
<dbReference type="Gene3D" id="3.30.450.20">
    <property type="entry name" value="PAS domain"/>
    <property type="match status" value="1"/>
</dbReference>
<dbReference type="PANTHER" id="PTHR32071:SF57">
    <property type="entry name" value="C4-DICARBOXYLATE TRANSPORT TRANSCRIPTIONAL REGULATORY PROTEIN DCTD"/>
    <property type="match status" value="1"/>
</dbReference>
<dbReference type="Gene3D" id="1.10.10.60">
    <property type="entry name" value="Homeodomain-like"/>
    <property type="match status" value="1"/>
</dbReference>
<dbReference type="Proteomes" id="UP000295063">
    <property type="component" value="Unassembled WGS sequence"/>
</dbReference>
<dbReference type="PROSITE" id="PS50045">
    <property type="entry name" value="SIGMA54_INTERACT_4"/>
    <property type="match status" value="1"/>
</dbReference>
<feature type="domain" description="Sigma-54 factor interaction" evidence="7">
    <location>
        <begin position="253"/>
        <end position="482"/>
    </location>
</feature>
<dbReference type="PROSITE" id="PS00675">
    <property type="entry name" value="SIGMA54_INTERACT_1"/>
    <property type="match status" value="1"/>
</dbReference>
<reference evidence="10 11" key="1">
    <citation type="submission" date="2019-03" db="EMBL/GenBank/DDBJ databases">
        <title>Genomic Encyclopedia of Type Strains, Phase IV (KMG-IV): sequencing the most valuable type-strain genomes for metagenomic binning, comparative biology and taxonomic classification.</title>
        <authorList>
            <person name="Goeker M."/>
        </authorList>
    </citation>
    <scope>NUCLEOTIDE SEQUENCE [LARGE SCALE GENOMIC DNA]</scope>
    <source>
        <strain evidence="10 11">DSM 15969</strain>
    </source>
</reference>
<dbReference type="Gene3D" id="3.40.50.300">
    <property type="entry name" value="P-loop containing nucleotide triphosphate hydrolases"/>
    <property type="match status" value="1"/>
</dbReference>
<evidence type="ECO:0000256" key="6">
    <source>
        <dbReference type="SAM" id="Coils"/>
    </source>
</evidence>
<keyword evidence="5" id="KW-0804">Transcription</keyword>